<dbReference type="Pfam" id="PF07494">
    <property type="entry name" value="Reg_prop"/>
    <property type="match status" value="3"/>
</dbReference>
<dbReference type="Proteomes" id="UP000029843">
    <property type="component" value="Unassembled WGS sequence"/>
</dbReference>
<dbReference type="InterPro" id="IPR050469">
    <property type="entry name" value="Diguanylate_Cyclase"/>
</dbReference>
<name>A0A099KV36_COLPS</name>
<dbReference type="InterPro" id="IPR029787">
    <property type="entry name" value="Nucleotide_cyclase"/>
</dbReference>
<dbReference type="PATRIC" id="fig|28229.4.peg.625"/>
<dbReference type="AlphaFoldDB" id="A0A099KV36"/>
<dbReference type="SUPFAM" id="SSF55073">
    <property type="entry name" value="Nucleotide cyclase"/>
    <property type="match status" value="1"/>
</dbReference>
<dbReference type="Pfam" id="PF07495">
    <property type="entry name" value="Y_Y_Y"/>
    <property type="match status" value="1"/>
</dbReference>
<dbReference type="SUPFAM" id="SSF63825">
    <property type="entry name" value="YWTD domain"/>
    <property type="match status" value="1"/>
</dbReference>
<proteinExistence type="predicted"/>
<dbReference type="EC" id="2.7.7.65" evidence="2"/>
<reference evidence="6 7" key="1">
    <citation type="submission" date="2014-08" db="EMBL/GenBank/DDBJ databases">
        <title>Genomic and Phenotypic Diversity of Colwellia psychrerythraea strains from Disparate Marine Basins.</title>
        <authorList>
            <person name="Techtmann S.M."/>
            <person name="Stelling S.C."/>
            <person name="Utturkar S.M."/>
            <person name="Alshibli N."/>
            <person name="Harris A."/>
            <person name="Brown S.D."/>
            <person name="Hazen T.C."/>
        </authorList>
    </citation>
    <scope>NUCLEOTIDE SEQUENCE [LARGE SCALE GENOMIC DNA]</scope>
    <source>
        <strain evidence="6 7">ND2E</strain>
    </source>
</reference>
<dbReference type="PANTHER" id="PTHR45138">
    <property type="entry name" value="REGULATORY COMPONENTS OF SENSORY TRANSDUCTION SYSTEM"/>
    <property type="match status" value="1"/>
</dbReference>
<evidence type="ECO:0000256" key="1">
    <source>
        <dbReference type="ARBA" id="ARBA00001946"/>
    </source>
</evidence>
<dbReference type="SMART" id="SM00267">
    <property type="entry name" value="GGDEF"/>
    <property type="match status" value="1"/>
</dbReference>
<comment type="cofactor">
    <cofactor evidence="1">
        <name>Mg(2+)</name>
        <dbReference type="ChEBI" id="CHEBI:18420"/>
    </cofactor>
</comment>
<evidence type="ECO:0000313" key="6">
    <source>
        <dbReference type="EMBL" id="KGJ94431.1"/>
    </source>
</evidence>
<keyword evidence="4" id="KW-1133">Transmembrane helix</keyword>
<dbReference type="GO" id="GO:1902201">
    <property type="term" value="P:negative regulation of bacterial-type flagellum-dependent cell motility"/>
    <property type="evidence" value="ECO:0007669"/>
    <property type="project" value="TreeGrafter"/>
</dbReference>
<dbReference type="InterPro" id="IPR011123">
    <property type="entry name" value="Y_Y_Y"/>
</dbReference>
<dbReference type="GO" id="GO:0043709">
    <property type="term" value="P:cell adhesion involved in single-species biofilm formation"/>
    <property type="evidence" value="ECO:0007669"/>
    <property type="project" value="TreeGrafter"/>
</dbReference>
<dbReference type="GO" id="GO:0052621">
    <property type="term" value="F:diguanylate cyclase activity"/>
    <property type="evidence" value="ECO:0007669"/>
    <property type="project" value="UniProtKB-EC"/>
</dbReference>
<dbReference type="NCBIfam" id="TIGR00254">
    <property type="entry name" value="GGDEF"/>
    <property type="match status" value="1"/>
</dbReference>
<dbReference type="Gene3D" id="2.60.40.10">
    <property type="entry name" value="Immunoglobulins"/>
    <property type="match status" value="1"/>
</dbReference>
<dbReference type="Gene3D" id="2.130.10.10">
    <property type="entry name" value="YVTN repeat-like/Quinoprotein amine dehydrogenase"/>
    <property type="match status" value="2"/>
</dbReference>
<feature type="transmembrane region" description="Helical" evidence="4">
    <location>
        <begin position="780"/>
        <end position="800"/>
    </location>
</feature>
<dbReference type="InterPro" id="IPR000160">
    <property type="entry name" value="GGDEF_dom"/>
</dbReference>
<comment type="catalytic activity">
    <reaction evidence="3">
        <text>2 GTP = 3',3'-c-di-GMP + 2 diphosphate</text>
        <dbReference type="Rhea" id="RHEA:24898"/>
        <dbReference type="ChEBI" id="CHEBI:33019"/>
        <dbReference type="ChEBI" id="CHEBI:37565"/>
        <dbReference type="ChEBI" id="CHEBI:58805"/>
        <dbReference type="EC" id="2.7.7.65"/>
    </reaction>
</comment>
<organism evidence="6 7">
    <name type="scientific">Colwellia psychrerythraea</name>
    <name type="common">Vibrio psychroerythus</name>
    <dbReference type="NCBI Taxonomy" id="28229"/>
    <lineage>
        <taxon>Bacteria</taxon>
        <taxon>Pseudomonadati</taxon>
        <taxon>Pseudomonadota</taxon>
        <taxon>Gammaproteobacteria</taxon>
        <taxon>Alteromonadales</taxon>
        <taxon>Colwelliaceae</taxon>
        <taxon>Colwellia</taxon>
    </lineage>
</organism>
<dbReference type="FunFam" id="3.30.70.270:FF:000001">
    <property type="entry name" value="Diguanylate cyclase domain protein"/>
    <property type="match status" value="1"/>
</dbReference>
<dbReference type="InterPro" id="IPR043128">
    <property type="entry name" value="Rev_trsase/Diguanyl_cyclase"/>
</dbReference>
<dbReference type="InterPro" id="IPR015943">
    <property type="entry name" value="WD40/YVTN_repeat-like_dom_sf"/>
</dbReference>
<evidence type="ECO:0000256" key="3">
    <source>
        <dbReference type="ARBA" id="ARBA00034247"/>
    </source>
</evidence>
<keyword evidence="4" id="KW-0812">Transmembrane</keyword>
<evidence type="ECO:0000259" key="5">
    <source>
        <dbReference type="PROSITE" id="PS50887"/>
    </source>
</evidence>
<feature type="domain" description="GGDEF" evidence="5">
    <location>
        <begin position="878"/>
        <end position="1014"/>
    </location>
</feature>
<dbReference type="GO" id="GO:0005886">
    <property type="term" value="C:plasma membrane"/>
    <property type="evidence" value="ECO:0007669"/>
    <property type="project" value="TreeGrafter"/>
</dbReference>
<evidence type="ECO:0000313" key="7">
    <source>
        <dbReference type="Proteomes" id="UP000029843"/>
    </source>
</evidence>
<protein>
    <recommendedName>
        <fullName evidence="2">diguanylate cyclase</fullName>
        <ecNumber evidence="2">2.7.7.65</ecNumber>
    </recommendedName>
</protein>
<dbReference type="InterPro" id="IPR013783">
    <property type="entry name" value="Ig-like_fold"/>
</dbReference>
<dbReference type="Pfam" id="PF00990">
    <property type="entry name" value="GGDEF"/>
    <property type="match status" value="1"/>
</dbReference>
<dbReference type="Gene3D" id="3.30.70.270">
    <property type="match status" value="1"/>
</dbReference>
<dbReference type="CDD" id="cd01949">
    <property type="entry name" value="GGDEF"/>
    <property type="match status" value="1"/>
</dbReference>
<dbReference type="SUPFAM" id="SSF63829">
    <property type="entry name" value="Calcium-dependent phosphotriesterase"/>
    <property type="match status" value="2"/>
</dbReference>
<comment type="caution">
    <text evidence="6">The sequence shown here is derived from an EMBL/GenBank/DDBJ whole genome shotgun (WGS) entry which is preliminary data.</text>
</comment>
<evidence type="ECO:0000256" key="4">
    <source>
        <dbReference type="SAM" id="Phobius"/>
    </source>
</evidence>
<accession>A0A099KV36</accession>
<keyword evidence="4" id="KW-0472">Membrane</keyword>
<dbReference type="PANTHER" id="PTHR45138:SF9">
    <property type="entry name" value="DIGUANYLATE CYCLASE DGCM-RELATED"/>
    <property type="match status" value="1"/>
</dbReference>
<dbReference type="EMBL" id="JQED01000005">
    <property type="protein sequence ID" value="KGJ94431.1"/>
    <property type="molecule type" value="Genomic_DNA"/>
</dbReference>
<sequence>MYFILFLVGICMPAYSNELSSELINEYSVEMLTEDDGFVSSEIYSIIQDNQGLLWFGTAENGVMRYDSRKVTLFEFDSMSANGLSHNDAGNLMLDRDGRIWVGTWGGGANLYEPKTGTFHHFIQDPLRSDSISSNRIQSLFHDQDNTIWLGSYDHGLNRYLGDNSFEHIEKNNELGAGLSHNRIWDIEENDKQSLWIATSFGLNLYDKKNKTFSHFFPDPNNPTPTGANEIRSILKTSNNKLYVGTQKGPYKFDKQSERFTPLKNLNDEYLGQVNSMIEDHKGDLWFVSSKGLFRQSSSSLQIEQFELEHNNGLRIIFEDSSRTIWVTSETHGIYKIVPHRKFKSINSSSLTAPNGITIDANGDLLIVSSSSELYKWKNSSQKLERLSAPIFSSKNGYGENRLLEKPIILLDENNILWIAQDDGLAKFDLKSKKIDLIKYPKSDASFNEFRELRALNTDKDGNLWIGTYKNGIYRYNPLTKSFNHLDDSLGLSHPEVLEIFKDNEQNLWVGTGDGINLWDDISQGFISFKSEHNKQNSLLGKIVQDIHQSSDGNIWVATQKGLNLYLPETNSFKHFSKKNGLPTSLIRAIEDDNNGHLWLTTNKGISKLNPISGTVTNFDSYNGLLGLNYYPNSLVKGGNQTLFTSSQRGIEFFNTSAIEANNSEFNIILTGFNTMGHSVKLETPYSYVTDIQLSYLDYFFSFEFSVLDFISPNKNLYAYKLEGYDDHWIDIGNRNVASFTNLDGGSYKFLVKATNSSGKWGEKILSINLYVSPPPWKTWWAYSLYTLLTLLIVFIAIYFRTRLQQTEIARQKQFVLTLEEQVKEKTASLNAKASDLIAANKQLEVLTYQDGLTGMYNRRYFDKQLTIEISRHYRQKQPLSLILCDIDHFKLFNDFYGHQQGDNCLKQVAQCICTNVARMTDANCRYGGEEFAIILPNTSEQQSTLVAERLCSAIENMKIPHEKSKTSHFVTLTVGVVTIAPEQKTSVDSIVGAADKALYLGKTNGRNKIIRAD</sequence>
<dbReference type="InterPro" id="IPR011110">
    <property type="entry name" value="Reg_prop"/>
</dbReference>
<evidence type="ECO:0000256" key="2">
    <source>
        <dbReference type="ARBA" id="ARBA00012528"/>
    </source>
</evidence>
<gene>
    <name evidence="6" type="ORF">ND2E_1620</name>
</gene>
<dbReference type="PROSITE" id="PS50887">
    <property type="entry name" value="GGDEF"/>
    <property type="match status" value="1"/>
</dbReference>